<sequence>MSHMKPCESQSAAASGPESGNWTLVDEGGEEDEDPESSWLLLCEEDLISLLSQFPFQQLFTHLLEMSKKGVCVCKSLCVCVYLFSYIIRIPMSSNISPECPEK</sequence>
<feature type="region of interest" description="Disordered" evidence="1">
    <location>
        <begin position="1"/>
        <end position="37"/>
    </location>
</feature>
<feature type="compositionally biased region" description="Acidic residues" evidence="1">
    <location>
        <begin position="27"/>
        <end position="36"/>
    </location>
</feature>
<proteinExistence type="predicted"/>
<reference evidence="2" key="3">
    <citation type="submission" date="2025-09" db="UniProtKB">
        <authorList>
            <consortium name="Ensembl"/>
        </authorList>
    </citation>
    <scope>IDENTIFICATION</scope>
</reference>
<dbReference type="GO" id="GO:0097352">
    <property type="term" value="P:autophagosome maturation"/>
    <property type="evidence" value="ECO:0007669"/>
    <property type="project" value="TreeGrafter"/>
</dbReference>
<dbReference type="Proteomes" id="UP000314982">
    <property type="component" value="Unassembled WGS sequence"/>
</dbReference>
<evidence type="ECO:0000256" key="1">
    <source>
        <dbReference type="SAM" id="MobiDB-lite"/>
    </source>
</evidence>
<dbReference type="InterPro" id="IPR051436">
    <property type="entry name" value="Autophagy-related_EPG5"/>
</dbReference>
<accession>A0A4W5M3Y4</accession>
<dbReference type="GO" id="GO:0005737">
    <property type="term" value="C:cytoplasm"/>
    <property type="evidence" value="ECO:0007669"/>
    <property type="project" value="TreeGrafter"/>
</dbReference>
<protein>
    <submittedName>
        <fullName evidence="2">Uncharacterized protein</fullName>
    </submittedName>
</protein>
<evidence type="ECO:0000313" key="3">
    <source>
        <dbReference type="Proteomes" id="UP000314982"/>
    </source>
</evidence>
<dbReference type="PANTHER" id="PTHR31139:SF4">
    <property type="entry name" value="ECTOPIC P GRANULES PROTEIN 5 HOMOLOG"/>
    <property type="match status" value="1"/>
</dbReference>
<reference evidence="2" key="2">
    <citation type="submission" date="2025-08" db="UniProtKB">
        <authorList>
            <consortium name="Ensembl"/>
        </authorList>
    </citation>
    <scope>IDENTIFICATION</scope>
</reference>
<dbReference type="PANTHER" id="PTHR31139">
    <property type="entry name" value="ECTOPIC P GRANULES PROTEIN 5 HOMOLOG"/>
    <property type="match status" value="1"/>
</dbReference>
<keyword evidence="3" id="KW-1185">Reference proteome</keyword>
<dbReference type="Ensembl" id="ENSHHUT00000034089.1">
    <property type="protein sequence ID" value="ENSHHUP00000032753.1"/>
    <property type="gene ID" value="ENSHHUG00000020699.1"/>
</dbReference>
<dbReference type="AlphaFoldDB" id="A0A4W5M3Y4"/>
<organism evidence="2 3">
    <name type="scientific">Hucho hucho</name>
    <name type="common">huchen</name>
    <dbReference type="NCBI Taxonomy" id="62062"/>
    <lineage>
        <taxon>Eukaryota</taxon>
        <taxon>Metazoa</taxon>
        <taxon>Chordata</taxon>
        <taxon>Craniata</taxon>
        <taxon>Vertebrata</taxon>
        <taxon>Euteleostomi</taxon>
        <taxon>Actinopterygii</taxon>
        <taxon>Neopterygii</taxon>
        <taxon>Teleostei</taxon>
        <taxon>Protacanthopterygii</taxon>
        <taxon>Salmoniformes</taxon>
        <taxon>Salmonidae</taxon>
        <taxon>Salmoninae</taxon>
        <taxon>Hucho</taxon>
    </lineage>
</organism>
<reference evidence="3" key="1">
    <citation type="submission" date="2018-06" db="EMBL/GenBank/DDBJ databases">
        <title>Genome assembly of Danube salmon.</title>
        <authorList>
            <person name="Macqueen D.J."/>
            <person name="Gundappa M.K."/>
        </authorList>
    </citation>
    <scope>NUCLEOTIDE SEQUENCE [LARGE SCALE GENOMIC DNA]</scope>
</reference>
<name>A0A4W5M3Y4_9TELE</name>
<evidence type="ECO:0000313" key="2">
    <source>
        <dbReference type="Ensembl" id="ENSHHUP00000032753.1"/>
    </source>
</evidence>
<dbReference type="GeneTree" id="ENSGT00390000007354"/>
<feature type="compositionally biased region" description="Polar residues" evidence="1">
    <location>
        <begin position="8"/>
        <end position="22"/>
    </location>
</feature>